<evidence type="ECO:0000313" key="11">
    <source>
        <dbReference type="EMBL" id="MFC7750721.1"/>
    </source>
</evidence>
<evidence type="ECO:0000256" key="5">
    <source>
        <dbReference type="ARBA" id="ARBA00023015"/>
    </source>
</evidence>
<evidence type="ECO:0000256" key="4">
    <source>
        <dbReference type="ARBA" id="ARBA00023012"/>
    </source>
</evidence>
<feature type="domain" description="HTH araC/xylS-type" evidence="9">
    <location>
        <begin position="438"/>
        <end position="535"/>
    </location>
</feature>
<dbReference type="SMART" id="SM00342">
    <property type="entry name" value="HTH_ARAC"/>
    <property type="match status" value="1"/>
</dbReference>
<dbReference type="InterPro" id="IPR018060">
    <property type="entry name" value="HTH_AraC"/>
</dbReference>
<dbReference type="PANTHER" id="PTHR42713">
    <property type="entry name" value="HISTIDINE KINASE-RELATED"/>
    <property type="match status" value="1"/>
</dbReference>
<dbReference type="CDD" id="cd17536">
    <property type="entry name" value="REC_YesN-like"/>
    <property type="match status" value="1"/>
</dbReference>
<evidence type="ECO:0000313" key="12">
    <source>
        <dbReference type="Proteomes" id="UP001596528"/>
    </source>
</evidence>
<dbReference type="PRINTS" id="PR00032">
    <property type="entry name" value="HTHARAC"/>
</dbReference>
<accession>A0ABW2V3J8</accession>
<comment type="subcellular location">
    <subcellularLocation>
        <location evidence="1">Cytoplasm</location>
    </subcellularLocation>
</comment>
<dbReference type="RefSeq" id="WP_138789989.1">
    <property type="nucleotide sequence ID" value="NZ_JBHTGQ010000027.1"/>
</dbReference>
<keyword evidence="12" id="KW-1185">Reference proteome</keyword>
<dbReference type="EMBL" id="JBHTGQ010000027">
    <property type="protein sequence ID" value="MFC7750721.1"/>
    <property type="molecule type" value="Genomic_DNA"/>
</dbReference>
<proteinExistence type="predicted"/>
<name>A0ABW2V3J8_9BACL</name>
<keyword evidence="4" id="KW-0902">Two-component regulatory system</keyword>
<dbReference type="SMART" id="SM00448">
    <property type="entry name" value="REC"/>
    <property type="match status" value="1"/>
</dbReference>
<dbReference type="Pfam" id="PF17853">
    <property type="entry name" value="GGDEF_2"/>
    <property type="match status" value="1"/>
</dbReference>
<reference evidence="12" key="1">
    <citation type="journal article" date="2019" name="Int. J. Syst. Evol. Microbiol.">
        <title>The Global Catalogue of Microorganisms (GCM) 10K type strain sequencing project: providing services to taxonomists for standard genome sequencing and annotation.</title>
        <authorList>
            <consortium name="The Broad Institute Genomics Platform"/>
            <consortium name="The Broad Institute Genome Sequencing Center for Infectious Disease"/>
            <person name="Wu L."/>
            <person name="Ma J."/>
        </authorList>
    </citation>
    <scope>NUCLEOTIDE SEQUENCE [LARGE SCALE GENOMIC DNA]</scope>
    <source>
        <strain evidence="12">JCM 18657</strain>
    </source>
</reference>
<evidence type="ECO:0000256" key="1">
    <source>
        <dbReference type="ARBA" id="ARBA00004496"/>
    </source>
</evidence>
<feature type="domain" description="Response regulatory" evidence="10">
    <location>
        <begin position="3"/>
        <end position="120"/>
    </location>
</feature>
<dbReference type="InterPro" id="IPR009057">
    <property type="entry name" value="Homeodomain-like_sf"/>
</dbReference>
<dbReference type="InterPro" id="IPR018062">
    <property type="entry name" value="HTH_AraC-typ_CS"/>
</dbReference>
<dbReference type="InterPro" id="IPR020449">
    <property type="entry name" value="Tscrpt_reg_AraC-type_HTH"/>
</dbReference>
<evidence type="ECO:0000256" key="8">
    <source>
        <dbReference type="PROSITE-ProRule" id="PRU00169"/>
    </source>
</evidence>
<evidence type="ECO:0000256" key="6">
    <source>
        <dbReference type="ARBA" id="ARBA00023125"/>
    </source>
</evidence>
<keyword evidence="3 8" id="KW-0597">Phosphoprotein</keyword>
<dbReference type="InterPro" id="IPR041522">
    <property type="entry name" value="CdaR_GGDEF"/>
</dbReference>
<evidence type="ECO:0000256" key="2">
    <source>
        <dbReference type="ARBA" id="ARBA00022490"/>
    </source>
</evidence>
<dbReference type="Gene3D" id="3.40.50.2300">
    <property type="match status" value="1"/>
</dbReference>
<dbReference type="Gene3D" id="1.10.10.60">
    <property type="entry name" value="Homeodomain-like"/>
    <property type="match status" value="2"/>
</dbReference>
<dbReference type="SUPFAM" id="SSF46689">
    <property type="entry name" value="Homeodomain-like"/>
    <property type="match status" value="2"/>
</dbReference>
<evidence type="ECO:0000256" key="7">
    <source>
        <dbReference type="ARBA" id="ARBA00023163"/>
    </source>
</evidence>
<sequence>MVKAVIIDDDPATLNGLKKSINWKRFNIEVAGVAENGQEGLRLIEACQPDLILTDIYMPVIDGIEMLKRVRQQNVAAEVIILSGYEDFKYAQTALKLRVWDYISKPATIEEIEAVVQAAADHIRANARAAREEQELRELLEHNLPWAKKQLFKGLLEPGHVQPGYMKKVADYLRMNLHNRYFCVVVVEYLKSGERLASKQGEWLDLSSRVRQAAEEAIGTAQGIYIADIQLNMLALIVSAPAHGKPEAASRQARQIASEMIRRIELQCKLKVWAAIGSTVGSAEDIHLSYKEAMDIVYERLHLIDRKIITKDDIQVKPRAYPLRTIESCQRMVDAAMQGQSDWVEQKLQLFLADLEGRPNLTVERLREYAIEFTGVLLVALHDHGLQFDDLRTDFNPYAELDRICCVEDFASYARETLQAACQAMNRKASTKHKKTVDFIIRFVHDHYAEDITLDVIADKVYLTRNYLSQIFKQATGENYSSYLTRVRMEKAKELMRTGNYKLYEVASKVGYKNNAYFSQLFKKYTGMNPSEFNQ</sequence>
<feature type="modified residue" description="4-aspartylphosphate" evidence="8">
    <location>
        <position position="55"/>
    </location>
</feature>
<keyword evidence="6" id="KW-0238">DNA-binding</keyword>
<dbReference type="Proteomes" id="UP001596528">
    <property type="component" value="Unassembled WGS sequence"/>
</dbReference>
<dbReference type="PROSITE" id="PS50110">
    <property type="entry name" value="RESPONSE_REGULATORY"/>
    <property type="match status" value="1"/>
</dbReference>
<gene>
    <name evidence="11" type="ORF">ACFQWB_12410</name>
</gene>
<dbReference type="SUPFAM" id="SSF52172">
    <property type="entry name" value="CheY-like"/>
    <property type="match status" value="1"/>
</dbReference>
<comment type="caution">
    <text evidence="11">The sequence shown here is derived from an EMBL/GenBank/DDBJ whole genome shotgun (WGS) entry which is preliminary data.</text>
</comment>
<dbReference type="PROSITE" id="PS00041">
    <property type="entry name" value="HTH_ARAC_FAMILY_1"/>
    <property type="match status" value="1"/>
</dbReference>
<dbReference type="InterPro" id="IPR051552">
    <property type="entry name" value="HptR"/>
</dbReference>
<keyword evidence="7" id="KW-0804">Transcription</keyword>
<dbReference type="PANTHER" id="PTHR42713:SF3">
    <property type="entry name" value="TRANSCRIPTIONAL REGULATORY PROTEIN HPTR"/>
    <property type="match status" value="1"/>
</dbReference>
<evidence type="ECO:0000256" key="3">
    <source>
        <dbReference type="ARBA" id="ARBA00022553"/>
    </source>
</evidence>
<dbReference type="PROSITE" id="PS01124">
    <property type="entry name" value="HTH_ARAC_FAMILY_2"/>
    <property type="match status" value="1"/>
</dbReference>
<keyword evidence="2" id="KW-0963">Cytoplasm</keyword>
<evidence type="ECO:0000259" key="9">
    <source>
        <dbReference type="PROSITE" id="PS01124"/>
    </source>
</evidence>
<dbReference type="InterPro" id="IPR011006">
    <property type="entry name" value="CheY-like_superfamily"/>
</dbReference>
<keyword evidence="5" id="KW-0805">Transcription regulation</keyword>
<dbReference type="InterPro" id="IPR001789">
    <property type="entry name" value="Sig_transdc_resp-reg_receiver"/>
</dbReference>
<protein>
    <submittedName>
        <fullName evidence="11">Response regulator</fullName>
    </submittedName>
</protein>
<dbReference type="Pfam" id="PF12833">
    <property type="entry name" value="HTH_18"/>
    <property type="match status" value="1"/>
</dbReference>
<organism evidence="11 12">
    <name type="scientific">Paenibacillus thermoaerophilus</name>
    <dbReference type="NCBI Taxonomy" id="1215385"/>
    <lineage>
        <taxon>Bacteria</taxon>
        <taxon>Bacillati</taxon>
        <taxon>Bacillota</taxon>
        <taxon>Bacilli</taxon>
        <taxon>Bacillales</taxon>
        <taxon>Paenibacillaceae</taxon>
        <taxon>Paenibacillus</taxon>
    </lineage>
</organism>
<dbReference type="Pfam" id="PF00072">
    <property type="entry name" value="Response_reg"/>
    <property type="match status" value="1"/>
</dbReference>
<evidence type="ECO:0000259" key="10">
    <source>
        <dbReference type="PROSITE" id="PS50110"/>
    </source>
</evidence>